<proteinExistence type="predicted"/>
<organism evidence="1 2">
    <name type="scientific">Rattus norvegicus</name>
    <name type="common">Rat</name>
    <dbReference type="NCBI Taxonomy" id="10116"/>
    <lineage>
        <taxon>Eukaryota</taxon>
        <taxon>Metazoa</taxon>
        <taxon>Chordata</taxon>
        <taxon>Craniata</taxon>
        <taxon>Vertebrata</taxon>
        <taxon>Euteleostomi</taxon>
        <taxon>Mammalia</taxon>
        <taxon>Eutheria</taxon>
        <taxon>Euarchontoglires</taxon>
        <taxon>Glires</taxon>
        <taxon>Rodentia</taxon>
        <taxon>Myomorpha</taxon>
        <taxon>Muroidea</taxon>
        <taxon>Muridae</taxon>
        <taxon>Murinae</taxon>
        <taxon>Rattus</taxon>
    </lineage>
</organism>
<evidence type="ECO:0000313" key="3">
    <source>
        <dbReference type="RGD" id="1309033"/>
    </source>
</evidence>
<dbReference type="RGD" id="1309033">
    <property type="gene designation" value="Ribc2"/>
</dbReference>
<dbReference type="EMBL" id="CH473950">
    <property type="protein sequence ID" value="EDM15588.1"/>
    <property type="molecule type" value="Genomic_DNA"/>
</dbReference>
<reference evidence="1 2" key="1">
    <citation type="submission" date="2005-09" db="EMBL/GenBank/DDBJ databases">
        <authorList>
            <person name="Mural R.J."/>
            <person name="Li P.W."/>
            <person name="Adams M.D."/>
            <person name="Amanatides P.G."/>
            <person name="Baden-Tillson H."/>
            <person name="Barnstead M."/>
            <person name="Chin S.H."/>
            <person name="Dew I."/>
            <person name="Evans C.A."/>
            <person name="Ferriera S."/>
            <person name="Flanigan M."/>
            <person name="Fosler C."/>
            <person name="Glodek A."/>
            <person name="Gu Z."/>
            <person name="Holt R.A."/>
            <person name="Jennings D."/>
            <person name="Kraft C.L."/>
            <person name="Lu F."/>
            <person name="Nguyen T."/>
            <person name="Nusskern D.R."/>
            <person name="Pfannkoch C.M."/>
            <person name="Sitter C."/>
            <person name="Sutton G.G."/>
            <person name="Venter J.C."/>
            <person name="Wang Z."/>
            <person name="Woodage T."/>
            <person name="Zheng X.H."/>
            <person name="Zhong F."/>
        </authorList>
    </citation>
    <scope>NUCLEOTIDE SEQUENCE [LARGE SCALE GENOMIC DNA]</scope>
    <source>
        <strain>BN</strain>
        <strain evidence="2">Sprague-Dawley</strain>
    </source>
</reference>
<accession>A6HTD5</accession>
<dbReference type="Proteomes" id="UP000234681">
    <property type="component" value="Chromosome 7"/>
</dbReference>
<evidence type="ECO:0000313" key="2">
    <source>
        <dbReference type="Proteomes" id="UP000234681"/>
    </source>
</evidence>
<gene>
    <name evidence="1 3" type="primary">Ribc2</name>
    <name evidence="1" type="ORF">rCG_60248</name>
</gene>
<sequence>MEKTPLVLFTVVWSPRSHTHSQVNLLLGLNIPLWARAHLA</sequence>
<evidence type="ECO:0000313" key="1">
    <source>
        <dbReference type="EMBL" id="EDM15588.1"/>
    </source>
</evidence>
<protein>
    <submittedName>
        <fullName evidence="1">RIB43A domain with coiled-coils 2, isoform CRA_b</fullName>
    </submittedName>
</protein>
<name>A6HTD5_RAT</name>
<dbReference type="AlphaFoldDB" id="A6HTD5"/>